<accession>A0A2M6W2C1</accession>
<dbReference type="GO" id="GO:0030170">
    <property type="term" value="F:pyridoxal phosphate binding"/>
    <property type="evidence" value="ECO:0007669"/>
    <property type="project" value="TreeGrafter"/>
</dbReference>
<protein>
    <recommendedName>
        <fullName evidence="4">DegT/DnrJ/EryC1/StrS aminotransferase family protein</fullName>
    </recommendedName>
</protein>
<dbReference type="GO" id="GO:0000271">
    <property type="term" value="P:polysaccharide biosynthetic process"/>
    <property type="evidence" value="ECO:0007669"/>
    <property type="project" value="TreeGrafter"/>
</dbReference>
<organism evidence="2 3">
    <name type="scientific">Candidatus Magasanikbacteria bacterium CG10_big_fil_rev_8_21_14_0_10_43_6</name>
    <dbReference type="NCBI Taxonomy" id="1974650"/>
    <lineage>
        <taxon>Bacteria</taxon>
        <taxon>Candidatus Magasanikiibacteriota</taxon>
    </lineage>
</organism>
<dbReference type="AlphaFoldDB" id="A0A2M6W2C1"/>
<dbReference type="InterPro" id="IPR015424">
    <property type="entry name" value="PyrdxlP-dep_Trfase"/>
</dbReference>
<evidence type="ECO:0008006" key="4">
    <source>
        <dbReference type="Google" id="ProtNLM"/>
    </source>
</evidence>
<dbReference type="Pfam" id="PF01041">
    <property type="entry name" value="DegT_DnrJ_EryC1"/>
    <property type="match status" value="1"/>
</dbReference>
<dbReference type="EMBL" id="PFBZ01000034">
    <property type="protein sequence ID" value="PIT86860.1"/>
    <property type="molecule type" value="Genomic_DNA"/>
</dbReference>
<comment type="similarity">
    <text evidence="1">Belongs to the DegT/DnrJ/EryC1 family.</text>
</comment>
<dbReference type="GO" id="GO:0008483">
    <property type="term" value="F:transaminase activity"/>
    <property type="evidence" value="ECO:0007669"/>
    <property type="project" value="TreeGrafter"/>
</dbReference>
<dbReference type="Gene3D" id="3.40.640.10">
    <property type="entry name" value="Type I PLP-dependent aspartate aminotransferase-like (Major domain)"/>
    <property type="match status" value="1"/>
</dbReference>
<evidence type="ECO:0000313" key="2">
    <source>
        <dbReference type="EMBL" id="PIT86860.1"/>
    </source>
</evidence>
<dbReference type="InterPro" id="IPR015421">
    <property type="entry name" value="PyrdxlP-dep_Trfase_major"/>
</dbReference>
<dbReference type="SUPFAM" id="SSF53383">
    <property type="entry name" value="PLP-dependent transferases"/>
    <property type="match status" value="1"/>
</dbReference>
<comment type="caution">
    <text evidence="2">The sequence shown here is derived from an EMBL/GenBank/DDBJ whole genome shotgun (WGS) entry which is preliminary data.</text>
</comment>
<dbReference type="PANTHER" id="PTHR30244">
    <property type="entry name" value="TRANSAMINASE"/>
    <property type="match status" value="1"/>
</dbReference>
<keyword evidence="1" id="KW-0663">Pyridoxal phosphate</keyword>
<name>A0A2M6W2C1_9BACT</name>
<sequence>MTILFNYTKKYQNDVVHSSQVDIFGDIQKDVVYTFSGKSALSLVLHYLRSIGKLENKSAEIFVPQWLGYWVYMTMHKSCFPSTSLSERTRGIMVYHQWGFPQDMEYISSFCKEKELFIIEDCAHSFLSFYRGQRVGTFGKAAIFSFAKFFPSIVGGAVLVEDIQAQKYMTSRIMEEHMPALAERTLRHRMVYDIDPSEDNRVELERNYAVYDKLLKMPDVSRSIVEQEIANGAIEVRRRNYNLVKEAFGALDYAEELFSLDVIPWVIPLFFTEGVGEKVVKALRDKHIESGIYAFDINRNMIKPNFKHCVAIPCHQGVDSEMMSNMIHIIKHAI</sequence>
<dbReference type="InterPro" id="IPR000653">
    <property type="entry name" value="DegT/StrS_aminotransferase"/>
</dbReference>
<proteinExistence type="inferred from homology"/>
<gene>
    <name evidence="2" type="ORF">COU33_00840</name>
</gene>
<evidence type="ECO:0000313" key="3">
    <source>
        <dbReference type="Proteomes" id="UP000229362"/>
    </source>
</evidence>
<dbReference type="Proteomes" id="UP000229362">
    <property type="component" value="Unassembled WGS sequence"/>
</dbReference>
<reference evidence="3" key="1">
    <citation type="submission" date="2017-09" db="EMBL/GenBank/DDBJ databases">
        <title>Depth-based differentiation of microbial function through sediment-hosted aquifers and enrichment of novel symbionts in the deep terrestrial subsurface.</title>
        <authorList>
            <person name="Probst A.J."/>
            <person name="Ladd B."/>
            <person name="Jarett J.K."/>
            <person name="Geller-Mcgrath D.E."/>
            <person name="Sieber C.M.K."/>
            <person name="Emerson J.B."/>
            <person name="Anantharaman K."/>
            <person name="Thomas B.C."/>
            <person name="Malmstrom R."/>
            <person name="Stieglmeier M."/>
            <person name="Klingl A."/>
            <person name="Woyke T."/>
            <person name="Ryan C.M."/>
            <person name="Banfield J.F."/>
        </authorList>
    </citation>
    <scope>NUCLEOTIDE SEQUENCE [LARGE SCALE GENOMIC DNA]</scope>
</reference>
<dbReference type="PANTHER" id="PTHR30244:SF34">
    <property type="entry name" value="DTDP-4-AMINO-4,6-DIDEOXYGALACTOSE TRANSAMINASE"/>
    <property type="match status" value="1"/>
</dbReference>
<evidence type="ECO:0000256" key="1">
    <source>
        <dbReference type="RuleBase" id="RU004508"/>
    </source>
</evidence>